<dbReference type="InterPro" id="IPR036388">
    <property type="entry name" value="WH-like_DNA-bd_sf"/>
</dbReference>
<evidence type="ECO:0000259" key="4">
    <source>
        <dbReference type="PROSITE" id="PS50042"/>
    </source>
</evidence>
<dbReference type="Gene3D" id="2.60.120.10">
    <property type="entry name" value="Jelly Rolls"/>
    <property type="match status" value="1"/>
</dbReference>
<dbReference type="Gene3D" id="1.10.10.10">
    <property type="entry name" value="Winged helix-like DNA-binding domain superfamily/Winged helix DNA-binding domain"/>
    <property type="match status" value="1"/>
</dbReference>
<dbReference type="SMART" id="SM00419">
    <property type="entry name" value="HTH_CRP"/>
    <property type="match status" value="1"/>
</dbReference>
<protein>
    <submittedName>
        <fullName evidence="6">CRP/FNR family transcriptional regulator, anaerobic regulatory protein</fullName>
    </submittedName>
</protein>
<organism evidence="6 7">
    <name type="scientific">Pedobacter soli</name>
    <dbReference type="NCBI Taxonomy" id="390242"/>
    <lineage>
        <taxon>Bacteria</taxon>
        <taxon>Pseudomonadati</taxon>
        <taxon>Bacteroidota</taxon>
        <taxon>Sphingobacteriia</taxon>
        <taxon>Sphingobacteriales</taxon>
        <taxon>Sphingobacteriaceae</taxon>
        <taxon>Pedobacter</taxon>
    </lineage>
</organism>
<feature type="domain" description="HTH crp-type" evidence="5">
    <location>
        <begin position="149"/>
        <end position="215"/>
    </location>
</feature>
<keyword evidence="1" id="KW-0805">Transcription regulation</keyword>
<keyword evidence="3" id="KW-0804">Transcription</keyword>
<dbReference type="GO" id="GO:0003677">
    <property type="term" value="F:DNA binding"/>
    <property type="evidence" value="ECO:0007669"/>
    <property type="project" value="UniProtKB-KW"/>
</dbReference>
<dbReference type="Pfam" id="PF13545">
    <property type="entry name" value="HTH_Crp_2"/>
    <property type="match status" value="1"/>
</dbReference>
<gene>
    <name evidence="6" type="ORF">SAMN04488024_11393</name>
</gene>
<dbReference type="InterPro" id="IPR036390">
    <property type="entry name" value="WH_DNA-bd_sf"/>
</dbReference>
<dbReference type="InterPro" id="IPR018490">
    <property type="entry name" value="cNMP-bd_dom_sf"/>
</dbReference>
<keyword evidence="7" id="KW-1185">Reference proteome</keyword>
<name>A0A1G7AXJ6_9SPHI</name>
<keyword evidence="2" id="KW-0238">DNA-binding</keyword>
<proteinExistence type="predicted"/>
<accession>A0A1G7AXJ6</accession>
<dbReference type="Pfam" id="PF00027">
    <property type="entry name" value="cNMP_binding"/>
    <property type="match status" value="1"/>
</dbReference>
<dbReference type="PANTHER" id="PTHR24567:SF26">
    <property type="entry name" value="REGULATORY PROTEIN YEIL"/>
    <property type="match status" value="1"/>
</dbReference>
<dbReference type="EMBL" id="FMZH01000013">
    <property type="protein sequence ID" value="SDE19608.1"/>
    <property type="molecule type" value="Genomic_DNA"/>
</dbReference>
<dbReference type="STRING" id="390242.SAMN04488024_11393"/>
<evidence type="ECO:0000256" key="3">
    <source>
        <dbReference type="ARBA" id="ARBA00023163"/>
    </source>
</evidence>
<feature type="domain" description="Cyclic nucleotide-binding" evidence="4">
    <location>
        <begin position="13"/>
        <end position="100"/>
    </location>
</feature>
<dbReference type="PROSITE" id="PS50042">
    <property type="entry name" value="CNMP_BINDING_3"/>
    <property type="match status" value="1"/>
</dbReference>
<evidence type="ECO:0000259" key="5">
    <source>
        <dbReference type="PROSITE" id="PS51063"/>
    </source>
</evidence>
<dbReference type="SUPFAM" id="SSF46785">
    <property type="entry name" value="Winged helix' DNA-binding domain"/>
    <property type="match status" value="1"/>
</dbReference>
<dbReference type="SUPFAM" id="SSF51206">
    <property type="entry name" value="cAMP-binding domain-like"/>
    <property type="match status" value="1"/>
</dbReference>
<reference evidence="7" key="1">
    <citation type="submission" date="2016-10" db="EMBL/GenBank/DDBJ databases">
        <authorList>
            <person name="Varghese N."/>
            <person name="Submissions S."/>
        </authorList>
    </citation>
    <scope>NUCLEOTIDE SEQUENCE [LARGE SCALE GENOMIC DNA]</scope>
    <source>
        <strain evidence="7">DSM 18609</strain>
    </source>
</reference>
<dbReference type="InterPro" id="IPR014710">
    <property type="entry name" value="RmlC-like_jellyroll"/>
</dbReference>
<evidence type="ECO:0000313" key="6">
    <source>
        <dbReference type="EMBL" id="SDE19608.1"/>
    </source>
</evidence>
<evidence type="ECO:0000256" key="1">
    <source>
        <dbReference type="ARBA" id="ARBA00023015"/>
    </source>
</evidence>
<dbReference type="PROSITE" id="PS51063">
    <property type="entry name" value="HTH_CRP_2"/>
    <property type="match status" value="1"/>
</dbReference>
<dbReference type="RefSeq" id="WP_090772307.1">
    <property type="nucleotide sequence ID" value="NZ_FMZH01000013.1"/>
</dbReference>
<dbReference type="PANTHER" id="PTHR24567">
    <property type="entry name" value="CRP FAMILY TRANSCRIPTIONAL REGULATORY PROTEIN"/>
    <property type="match status" value="1"/>
</dbReference>
<dbReference type="InterPro" id="IPR050397">
    <property type="entry name" value="Env_Response_Regulators"/>
</dbReference>
<dbReference type="AlphaFoldDB" id="A0A1G7AXJ6"/>
<dbReference type="CDD" id="cd00038">
    <property type="entry name" value="CAP_ED"/>
    <property type="match status" value="1"/>
</dbReference>
<evidence type="ECO:0000313" key="7">
    <source>
        <dbReference type="Proteomes" id="UP000199455"/>
    </source>
</evidence>
<dbReference type="InterPro" id="IPR012318">
    <property type="entry name" value="HTH_CRP"/>
</dbReference>
<sequence>MKDTTITQYIDRLFPQFEPALKTILAANALLRDFQREERLMQTGQNMRSTMLVVEGTVKLYREGEDGQEFFMYYLQPGDACALSMICATRQETSEVMAKAIEKARVLMIPIALMDTLMRDYKSWYYFVMETYRMRFEELLFVIDNIAFKAMDERLAFYLKKQAGDLNTKQLHLTHSEIASDLNTSREVISRLLKKMEQAGEIMMYRNYIEYLGKP</sequence>
<dbReference type="Proteomes" id="UP000199455">
    <property type="component" value="Unassembled WGS sequence"/>
</dbReference>
<evidence type="ECO:0000256" key="2">
    <source>
        <dbReference type="ARBA" id="ARBA00023125"/>
    </source>
</evidence>
<dbReference type="GO" id="GO:0003700">
    <property type="term" value="F:DNA-binding transcription factor activity"/>
    <property type="evidence" value="ECO:0007669"/>
    <property type="project" value="TreeGrafter"/>
</dbReference>
<dbReference type="GO" id="GO:0005829">
    <property type="term" value="C:cytosol"/>
    <property type="evidence" value="ECO:0007669"/>
    <property type="project" value="TreeGrafter"/>
</dbReference>
<dbReference type="InterPro" id="IPR000595">
    <property type="entry name" value="cNMP-bd_dom"/>
</dbReference>